<keyword evidence="7" id="KW-1185">Reference proteome</keyword>
<keyword evidence="1" id="KW-0805">Transcription regulation</keyword>
<dbReference type="PROSITE" id="PS01124">
    <property type="entry name" value="HTH_ARAC_FAMILY_2"/>
    <property type="match status" value="1"/>
</dbReference>
<protein>
    <recommendedName>
        <fullName evidence="5">HTH araC/xylS-type domain-containing protein</fullName>
    </recommendedName>
</protein>
<dbReference type="PRINTS" id="PR00032">
    <property type="entry name" value="HTHARAC"/>
</dbReference>
<name>A0A2S7K6Z0_9PROT</name>
<dbReference type="PANTHER" id="PTHR43280">
    <property type="entry name" value="ARAC-FAMILY TRANSCRIPTIONAL REGULATOR"/>
    <property type="match status" value="1"/>
</dbReference>
<dbReference type="InterPro" id="IPR009057">
    <property type="entry name" value="Homeodomain-like_sf"/>
</dbReference>
<feature type="transmembrane region" description="Helical" evidence="4">
    <location>
        <begin position="154"/>
        <end position="176"/>
    </location>
</feature>
<feature type="transmembrane region" description="Helical" evidence="4">
    <location>
        <begin position="121"/>
        <end position="142"/>
    </location>
</feature>
<dbReference type="InterPro" id="IPR018060">
    <property type="entry name" value="HTH_AraC"/>
</dbReference>
<feature type="transmembrane region" description="Helical" evidence="4">
    <location>
        <begin position="89"/>
        <end position="109"/>
    </location>
</feature>
<evidence type="ECO:0000256" key="2">
    <source>
        <dbReference type="ARBA" id="ARBA00023125"/>
    </source>
</evidence>
<dbReference type="Proteomes" id="UP000239504">
    <property type="component" value="Unassembled WGS sequence"/>
</dbReference>
<feature type="domain" description="HTH araC/xylS-type" evidence="5">
    <location>
        <begin position="238"/>
        <end position="342"/>
    </location>
</feature>
<evidence type="ECO:0000256" key="4">
    <source>
        <dbReference type="SAM" id="Phobius"/>
    </source>
</evidence>
<dbReference type="RefSeq" id="WP_104829497.1">
    <property type="nucleotide sequence ID" value="NZ_PJCH01000005.1"/>
</dbReference>
<dbReference type="Gene3D" id="1.10.10.60">
    <property type="entry name" value="Homeodomain-like"/>
    <property type="match status" value="1"/>
</dbReference>
<dbReference type="SMART" id="SM00342">
    <property type="entry name" value="HTH_ARAC"/>
    <property type="match status" value="1"/>
</dbReference>
<dbReference type="PANTHER" id="PTHR43280:SF29">
    <property type="entry name" value="ARAC-FAMILY TRANSCRIPTIONAL REGULATOR"/>
    <property type="match status" value="1"/>
</dbReference>
<dbReference type="GO" id="GO:0003700">
    <property type="term" value="F:DNA-binding transcription factor activity"/>
    <property type="evidence" value="ECO:0007669"/>
    <property type="project" value="InterPro"/>
</dbReference>
<evidence type="ECO:0000256" key="3">
    <source>
        <dbReference type="ARBA" id="ARBA00023163"/>
    </source>
</evidence>
<dbReference type="Pfam" id="PF12833">
    <property type="entry name" value="HTH_18"/>
    <property type="match status" value="1"/>
</dbReference>
<sequence>MRLADIIQPPAPIRVRGGWRAQIPDGAPKNLLLCWAVFSASVSMFLVQAALGGAFPTVSSVLAIGSSVSCGLAWLLSRALFRRDAGRDVWPVGLVAALFSLMLLIDGVRLAGHDGGAVENILLSLVTLIGSSVLLFTLLEAVDGIRRADAVSERWFHIAFLAGYGALLFFGVILFQSEANLAIQAHEAQVQSLMALLALTGGSGATLYRLQHPLAPVEKQNNKRRQKAQTACPRMTGQMQSLFERDHIYRDPALRIADVARRLNAPEYKVSQCVTAGLGYANFNQLLNHYRIADAARRLRVGSGAQQSVLEIAFDSGFASIGPFNRAFKKEFGVTPTVYRLGQADQS</sequence>
<feature type="transmembrane region" description="Helical" evidence="4">
    <location>
        <begin position="30"/>
        <end position="51"/>
    </location>
</feature>
<comment type="caution">
    <text evidence="6">The sequence shown here is derived from an EMBL/GenBank/DDBJ whole genome shotgun (WGS) entry which is preliminary data.</text>
</comment>
<keyword evidence="4" id="KW-0812">Transmembrane</keyword>
<feature type="transmembrane region" description="Helical" evidence="4">
    <location>
        <begin position="57"/>
        <end position="77"/>
    </location>
</feature>
<dbReference type="SUPFAM" id="SSF46689">
    <property type="entry name" value="Homeodomain-like"/>
    <property type="match status" value="1"/>
</dbReference>
<dbReference type="InterPro" id="IPR020449">
    <property type="entry name" value="Tscrpt_reg_AraC-type_HTH"/>
</dbReference>
<proteinExistence type="predicted"/>
<dbReference type="InterPro" id="IPR018062">
    <property type="entry name" value="HTH_AraC-typ_CS"/>
</dbReference>
<evidence type="ECO:0000313" key="7">
    <source>
        <dbReference type="Proteomes" id="UP000239504"/>
    </source>
</evidence>
<evidence type="ECO:0000259" key="5">
    <source>
        <dbReference type="PROSITE" id="PS01124"/>
    </source>
</evidence>
<keyword evidence="4" id="KW-0472">Membrane</keyword>
<organism evidence="6 7">
    <name type="scientific">Hyphococcus luteus</name>
    <dbReference type="NCBI Taxonomy" id="2058213"/>
    <lineage>
        <taxon>Bacteria</taxon>
        <taxon>Pseudomonadati</taxon>
        <taxon>Pseudomonadota</taxon>
        <taxon>Alphaproteobacteria</taxon>
        <taxon>Parvularculales</taxon>
        <taxon>Parvularculaceae</taxon>
        <taxon>Hyphococcus</taxon>
    </lineage>
</organism>
<dbReference type="EMBL" id="PJCH01000005">
    <property type="protein sequence ID" value="PQA88252.1"/>
    <property type="molecule type" value="Genomic_DNA"/>
</dbReference>
<keyword evidence="4" id="KW-1133">Transmembrane helix</keyword>
<evidence type="ECO:0000313" key="6">
    <source>
        <dbReference type="EMBL" id="PQA88252.1"/>
    </source>
</evidence>
<dbReference type="AlphaFoldDB" id="A0A2S7K6Z0"/>
<evidence type="ECO:0000256" key="1">
    <source>
        <dbReference type="ARBA" id="ARBA00023015"/>
    </source>
</evidence>
<keyword evidence="2" id="KW-0238">DNA-binding</keyword>
<keyword evidence="3" id="KW-0804">Transcription</keyword>
<dbReference type="GO" id="GO:0043565">
    <property type="term" value="F:sequence-specific DNA binding"/>
    <property type="evidence" value="ECO:0007669"/>
    <property type="project" value="InterPro"/>
</dbReference>
<dbReference type="PROSITE" id="PS00041">
    <property type="entry name" value="HTH_ARAC_FAMILY_1"/>
    <property type="match status" value="1"/>
</dbReference>
<gene>
    <name evidence="6" type="ORF">CW354_08095</name>
</gene>
<dbReference type="OrthoDB" id="9816011at2"/>
<accession>A0A2S7K6Z0</accession>
<reference evidence="6 7" key="1">
    <citation type="submission" date="2017-12" db="EMBL/GenBank/DDBJ databases">
        <authorList>
            <person name="Hurst M.R.H."/>
        </authorList>
    </citation>
    <scope>NUCLEOTIDE SEQUENCE [LARGE SCALE GENOMIC DNA]</scope>
    <source>
        <strain evidence="6 7">SY-3-19</strain>
    </source>
</reference>